<dbReference type="EMBL" id="JABUQZ010000001">
    <property type="protein sequence ID" value="NUC73288.1"/>
    <property type="molecule type" value="Genomic_DNA"/>
</dbReference>
<feature type="transmembrane region" description="Helical" evidence="1">
    <location>
        <begin position="97"/>
        <end position="117"/>
    </location>
</feature>
<dbReference type="Proteomes" id="UP001016761">
    <property type="component" value="Unassembled WGS sequence"/>
</dbReference>
<reference evidence="2 5" key="1">
    <citation type="submission" date="2020-06" db="EMBL/GenBank/DDBJ databases">
        <title>Haloterrigena sp. nov., an extremely halophilic archaeon isolated from a saline sediment.</title>
        <authorList>
            <person name="Liu B.-B."/>
        </authorList>
    </citation>
    <scope>NUCLEOTIDE SEQUENCE</scope>
    <source>
        <strain evidence="2">SYSU A121-1</strain>
        <strain evidence="3 5">SYSU A558-1</strain>
    </source>
</reference>
<sequence length="207" mass="22053">MTDGTEDVDPAALEAELAEIKRAIGLAEDHPYWWRSWLVEGVGAGLCFALVQFWLRGGPQLPILAAFVGLLGLETLVKRRIRAAYEPPTAGLPDQRLWLLAVLAAIGALLVGLLPVFDTLGERNAVRLALVSAGAIVGAGYVYMGQLLGACDIRAADRYAFYAGGAWILVLVAAIPHVPAAEGWEYAVLGLGIAVQHVAAYVVLARR</sequence>
<dbReference type="EMBL" id="JABURA010000001">
    <property type="protein sequence ID" value="NUB90893.1"/>
    <property type="molecule type" value="Genomic_DNA"/>
</dbReference>
<protein>
    <submittedName>
        <fullName evidence="2">Uncharacterized protein</fullName>
    </submittedName>
</protein>
<proteinExistence type="predicted"/>
<keyword evidence="5" id="KW-1185">Reference proteome</keyword>
<keyword evidence="1" id="KW-1133">Transmembrane helix</keyword>
<evidence type="ECO:0000313" key="5">
    <source>
        <dbReference type="Proteomes" id="UP001016761"/>
    </source>
</evidence>
<evidence type="ECO:0000313" key="4">
    <source>
        <dbReference type="Proteomes" id="UP000728647"/>
    </source>
</evidence>
<evidence type="ECO:0000313" key="3">
    <source>
        <dbReference type="EMBL" id="NUC73288.1"/>
    </source>
</evidence>
<keyword evidence="1" id="KW-0472">Membrane</keyword>
<name>A0A8J8GJ02_9EURY</name>
<feature type="transmembrane region" description="Helical" evidence="1">
    <location>
        <begin position="61"/>
        <end position="77"/>
    </location>
</feature>
<feature type="transmembrane region" description="Helical" evidence="1">
    <location>
        <begin position="186"/>
        <end position="204"/>
    </location>
</feature>
<dbReference type="Proteomes" id="UP000728647">
    <property type="component" value="Unassembled WGS sequence"/>
</dbReference>
<dbReference type="AlphaFoldDB" id="A0A8J8GJ02"/>
<organism evidence="2 4">
    <name type="scientific">Haloterrigena gelatinilytica</name>
    <dbReference type="NCBI Taxonomy" id="2741724"/>
    <lineage>
        <taxon>Archaea</taxon>
        <taxon>Methanobacteriati</taxon>
        <taxon>Methanobacteriota</taxon>
        <taxon>Stenosarchaea group</taxon>
        <taxon>Halobacteria</taxon>
        <taxon>Halobacteriales</taxon>
        <taxon>Natrialbaceae</taxon>
        <taxon>Haloterrigena</taxon>
    </lineage>
</organism>
<feature type="transmembrane region" description="Helical" evidence="1">
    <location>
        <begin position="160"/>
        <end position="180"/>
    </location>
</feature>
<comment type="caution">
    <text evidence="2">The sequence shown here is derived from an EMBL/GenBank/DDBJ whole genome shotgun (WGS) entry which is preliminary data.</text>
</comment>
<gene>
    <name evidence="2" type="ORF">HT576_07650</name>
    <name evidence="3" type="ORF">HTZ84_13365</name>
</gene>
<evidence type="ECO:0000256" key="1">
    <source>
        <dbReference type="SAM" id="Phobius"/>
    </source>
</evidence>
<accession>A0A8J8GJ02</accession>
<dbReference type="OrthoDB" id="186330at2157"/>
<keyword evidence="1" id="KW-0812">Transmembrane</keyword>
<dbReference type="RefSeq" id="WP_174681135.1">
    <property type="nucleotide sequence ID" value="NZ_JABUQZ010000001.1"/>
</dbReference>
<feature type="transmembrane region" description="Helical" evidence="1">
    <location>
        <begin position="129"/>
        <end position="148"/>
    </location>
</feature>
<evidence type="ECO:0000313" key="2">
    <source>
        <dbReference type="EMBL" id="NUB90893.1"/>
    </source>
</evidence>